<keyword evidence="1" id="KW-0812">Transmembrane</keyword>
<feature type="transmembrane region" description="Helical" evidence="1">
    <location>
        <begin position="5"/>
        <end position="21"/>
    </location>
</feature>
<dbReference type="PANTHER" id="PTHR34989">
    <property type="entry name" value="PROTEIN HDED"/>
    <property type="match status" value="1"/>
</dbReference>
<accession>A0A934PBL8</accession>
<organism evidence="2 3">
    <name type="scientific">Streptococcus zalophi</name>
    <dbReference type="NCBI Taxonomy" id="640031"/>
    <lineage>
        <taxon>Bacteria</taxon>
        <taxon>Bacillati</taxon>
        <taxon>Bacillota</taxon>
        <taxon>Bacilli</taxon>
        <taxon>Lactobacillales</taxon>
        <taxon>Streptococcaceae</taxon>
        <taxon>Streptococcus</taxon>
    </lineage>
</organism>
<dbReference type="Pfam" id="PF03729">
    <property type="entry name" value="DUF308"/>
    <property type="match status" value="2"/>
</dbReference>
<feature type="transmembrane region" description="Helical" evidence="1">
    <location>
        <begin position="119"/>
        <end position="137"/>
    </location>
</feature>
<keyword evidence="1" id="KW-0472">Membrane</keyword>
<feature type="transmembrane region" description="Helical" evidence="1">
    <location>
        <begin position="87"/>
        <end position="107"/>
    </location>
</feature>
<comment type="caution">
    <text evidence="2">The sequence shown here is derived from an EMBL/GenBank/DDBJ whole genome shotgun (WGS) entry which is preliminary data.</text>
</comment>
<dbReference type="GO" id="GO:0005886">
    <property type="term" value="C:plasma membrane"/>
    <property type="evidence" value="ECO:0007669"/>
    <property type="project" value="TreeGrafter"/>
</dbReference>
<dbReference type="EMBL" id="JAENBP010000012">
    <property type="protein sequence ID" value="MBJ8350419.1"/>
    <property type="molecule type" value="Genomic_DNA"/>
</dbReference>
<name>A0A934PBL8_9STRE</name>
<protein>
    <submittedName>
        <fullName evidence="2">DUF308 domain-containing protein</fullName>
    </submittedName>
</protein>
<dbReference type="InterPro" id="IPR052712">
    <property type="entry name" value="Acid_resist_chaperone_HdeD"/>
</dbReference>
<dbReference type="AlphaFoldDB" id="A0A934PBL8"/>
<feature type="transmembrane region" description="Helical" evidence="1">
    <location>
        <begin position="27"/>
        <end position="48"/>
    </location>
</feature>
<feature type="transmembrane region" description="Helical" evidence="1">
    <location>
        <begin position="60"/>
        <end position="81"/>
    </location>
</feature>
<sequence length="168" mass="18625">MKKTTLYLGIGFLLIGLYLFFNPLVSIASIAWVIALIIATMGLMNLHTYLSLEKYYRSNWLLLQSLIKIILGLILLTSSAFSLSSIVMSFIGLGLLIIGAINFKISIRSNRRTLNKTNTTGSSIFTFLLGIVFLLNPTFSAGVIGYFLSLVLMIIGAIILLIYYQSQK</sequence>
<evidence type="ECO:0000313" key="2">
    <source>
        <dbReference type="EMBL" id="MBJ8350419.1"/>
    </source>
</evidence>
<evidence type="ECO:0000313" key="3">
    <source>
        <dbReference type="Proteomes" id="UP000644875"/>
    </source>
</evidence>
<proteinExistence type="predicted"/>
<dbReference type="RefSeq" id="WP_199568342.1">
    <property type="nucleotide sequence ID" value="NZ_JAENBP010000012.1"/>
</dbReference>
<keyword evidence="3" id="KW-1185">Reference proteome</keyword>
<dbReference type="InterPro" id="IPR005325">
    <property type="entry name" value="DUF308_memb"/>
</dbReference>
<reference evidence="2 3" key="1">
    <citation type="journal article" date="2021" name="Int. J. Syst. Evol. Microbiol.">
        <title>Streptococcus vicugnae sp. nov., isolated from faeces of alpacas (Vicugna pacos) and cattle (Bos taurus), Streptococcus zalophi sp. nov., and Streptococcus pacificus sp. nov., isolated from respiratory tract of California sea lions (Zalophus californianus).</title>
        <authorList>
            <person name="Volokhov D.V."/>
            <person name="Zagorodnyaya T.A."/>
            <person name="Shen Z."/>
            <person name="Blom J."/>
            <person name="Furtak V.A."/>
            <person name="Eisenberg T."/>
            <person name="Fan P."/>
            <person name="Jeong K.C."/>
            <person name="Gao Y."/>
            <person name="Zhang S."/>
            <person name="Amselle M."/>
        </authorList>
    </citation>
    <scope>NUCLEOTIDE SEQUENCE [LARGE SCALE GENOMIC DNA]</scope>
    <source>
        <strain evidence="3">CSL7508-lung</strain>
    </source>
</reference>
<gene>
    <name evidence="2" type="ORF">JHK64_07255</name>
</gene>
<keyword evidence="1" id="KW-1133">Transmembrane helix</keyword>
<dbReference type="Proteomes" id="UP000644875">
    <property type="component" value="Unassembled WGS sequence"/>
</dbReference>
<dbReference type="PANTHER" id="PTHR34989:SF1">
    <property type="entry name" value="PROTEIN HDED"/>
    <property type="match status" value="1"/>
</dbReference>
<evidence type="ECO:0000256" key="1">
    <source>
        <dbReference type="SAM" id="Phobius"/>
    </source>
</evidence>
<feature type="transmembrane region" description="Helical" evidence="1">
    <location>
        <begin position="143"/>
        <end position="164"/>
    </location>
</feature>